<protein>
    <submittedName>
        <fullName evidence="1">NAD(P)/FAD-dependent oxidoreductase</fullName>
    </submittedName>
</protein>
<dbReference type="EMBL" id="JAAGMN010001640">
    <property type="protein sequence ID" value="NEE07864.1"/>
    <property type="molecule type" value="Genomic_DNA"/>
</dbReference>
<gene>
    <name evidence="1" type="ORF">G3M58_15560</name>
</gene>
<sequence length="75" mass="8056">ELARAVYERCVARRVTFVFGAEVVRVVEKDGRAAGVELADGEVAEADRVVLGIRPRPGLVPGQRVWGGGDVTVRP</sequence>
<organism evidence="1">
    <name type="scientific">Streptomyces sp. SID7499</name>
    <dbReference type="NCBI Taxonomy" id="2706086"/>
    <lineage>
        <taxon>Bacteria</taxon>
        <taxon>Bacillati</taxon>
        <taxon>Actinomycetota</taxon>
        <taxon>Actinomycetes</taxon>
        <taxon>Kitasatosporales</taxon>
        <taxon>Streptomycetaceae</taxon>
        <taxon>Streptomyces</taxon>
    </lineage>
</organism>
<feature type="non-terminal residue" evidence="1">
    <location>
        <position position="1"/>
    </location>
</feature>
<name>A0A6G3WQY0_9ACTN</name>
<proteinExistence type="predicted"/>
<evidence type="ECO:0000313" key="1">
    <source>
        <dbReference type="EMBL" id="NEE07864.1"/>
    </source>
</evidence>
<accession>A0A6G3WQY0</accession>
<dbReference type="InterPro" id="IPR036188">
    <property type="entry name" value="FAD/NAD-bd_sf"/>
</dbReference>
<dbReference type="Gene3D" id="3.50.50.60">
    <property type="entry name" value="FAD/NAD(P)-binding domain"/>
    <property type="match status" value="2"/>
</dbReference>
<dbReference type="SUPFAM" id="SSF51905">
    <property type="entry name" value="FAD/NAD(P)-binding domain"/>
    <property type="match status" value="1"/>
</dbReference>
<comment type="caution">
    <text evidence="1">The sequence shown here is derived from an EMBL/GenBank/DDBJ whole genome shotgun (WGS) entry which is preliminary data.</text>
</comment>
<reference evidence="1" key="1">
    <citation type="submission" date="2020-01" db="EMBL/GenBank/DDBJ databases">
        <title>Insect and environment-associated Actinomycetes.</title>
        <authorList>
            <person name="Currrie C."/>
            <person name="Chevrette M."/>
            <person name="Carlson C."/>
            <person name="Stubbendieck R."/>
            <person name="Wendt-Pienkowski E."/>
        </authorList>
    </citation>
    <scope>NUCLEOTIDE SEQUENCE</scope>
    <source>
        <strain evidence="1">SID7499</strain>
    </source>
</reference>
<dbReference type="AlphaFoldDB" id="A0A6G3WQY0"/>
<feature type="non-terminal residue" evidence="1">
    <location>
        <position position="75"/>
    </location>
</feature>